<gene>
    <name evidence="2" type="ORF">COB13_14130</name>
</gene>
<dbReference type="EMBL" id="NVUS01000023">
    <property type="protein sequence ID" value="PCI98190.1"/>
    <property type="molecule type" value="Genomic_DNA"/>
</dbReference>
<organism evidence="2">
    <name type="scientific">OCS116 cluster bacterium</name>
    <dbReference type="NCBI Taxonomy" id="2030921"/>
    <lineage>
        <taxon>Bacteria</taxon>
        <taxon>Pseudomonadati</taxon>
        <taxon>Pseudomonadota</taxon>
        <taxon>Alphaproteobacteria</taxon>
        <taxon>OCS116 cluster</taxon>
    </lineage>
</organism>
<proteinExistence type="predicted"/>
<dbReference type="AlphaFoldDB" id="A0A2A4YU73"/>
<reference evidence="2" key="2">
    <citation type="journal article" date="2018" name="ISME J.">
        <title>A dynamic microbial community with high functional redundancy inhabits the cold, oxic subseafloor aquifer.</title>
        <authorList>
            <person name="Tully B.J."/>
            <person name="Wheat C.G."/>
            <person name="Glazer B.T."/>
            <person name="Huber J.A."/>
        </authorList>
    </citation>
    <scope>NUCLEOTIDE SEQUENCE</scope>
    <source>
        <strain evidence="2">NORP83</strain>
    </source>
</reference>
<dbReference type="InterPro" id="IPR030395">
    <property type="entry name" value="GP_PDE_dom"/>
</dbReference>
<dbReference type="PANTHER" id="PTHR46211">
    <property type="entry name" value="GLYCEROPHOSPHORYL DIESTER PHOSPHODIESTERASE"/>
    <property type="match status" value="1"/>
</dbReference>
<feature type="domain" description="GP-PDE" evidence="1">
    <location>
        <begin position="9"/>
        <end position="247"/>
    </location>
</feature>
<dbReference type="GO" id="GO:0006629">
    <property type="term" value="P:lipid metabolic process"/>
    <property type="evidence" value="ECO:0007669"/>
    <property type="project" value="InterPro"/>
</dbReference>
<comment type="caution">
    <text evidence="2">The sequence shown here is derived from an EMBL/GenBank/DDBJ whole genome shotgun (WGS) entry which is preliminary data.</text>
</comment>
<sequence length="247" mass="27932">MVDLSFISRLPITHRGLHNAEKSIVENSRGSIEAAIEHGYAIEIDVRLTKDNQAIVFHDETLDRLIEKTGNVVDFTLPELLKMTYKMGGETIISFAQLLDIVAGQVPLIVEVKSFANNIGPLEAHIASLMQDYKGDICIMSFNPFTIKEFKRVAPRIIRGIVAEYNMTPQDWPGTNSLTRFLFKNLLHWPLTRPDFISYHVHDLPRLSVSIAKGFGIPIITWTVKSPQDAEYSAKHADQITFEQFLP</sequence>
<protein>
    <submittedName>
        <fullName evidence="2">Glycerophosphodiester phosphodiesterase</fullName>
    </submittedName>
</protein>
<evidence type="ECO:0000259" key="1">
    <source>
        <dbReference type="PROSITE" id="PS51704"/>
    </source>
</evidence>
<dbReference type="Gene3D" id="3.20.20.190">
    <property type="entry name" value="Phosphatidylinositol (PI) phosphodiesterase"/>
    <property type="match status" value="1"/>
</dbReference>
<accession>A0A2A4YU73</accession>
<dbReference type="Pfam" id="PF03009">
    <property type="entry name" value="GDPD"/>
    <property type="match status" value="1"/>
</dbReference>
<evidence type="ECO:0000313" key="2">
    <source>
        <dbReference type="EMBL" id="PCI98190.1"/>
    </source>
</evidence>
<reference key="1">
    <citation type="submission" date="2017-08" db="EMBL/GenBank/DDBJ databases">
        <title>A dynamic microbial community with high functional redundancy inhabits the cold, oxic subseafloor aquifer.</title>
        <authorList>
            <person name="Tully B.J."/>
            <person name="Wheat C.G."/>
            <person name="Glazer B.T."/>
            <person name="Huber J.A."/>
        </authorList>
    </citation>
    <scope>NUCLEOTIDE SEQUENCE [LARGE SCALE GENOMIC DNA]</scope>
</reference>
<dbReference type="PANTHER" id="PTHR46211:SF1">
    <property type="entry name" value="GLYCEROPHOSPHODIESTER PHOSPHODIESTERASE, CYTOPLASMIC"/>
    <property type="match status" value="1"/>
</dbReference>
<dbReference type="SUPFAM" id="SSF51695">
    <property type="entry name" value="PLC-like phosphodiesterases"/>
    <property type="match status" value="1"/>
</dbReference>
<dbReference type="InterPro" id="IPR017946">
    <property type="entry name" value="PLC-like_Pdiesterase_TIM-brl"/>
</dbReference>
<name>A0A2A4YU73_9PROT</name>
<dbReference type="GO" id="GO:0008081">
    <property type="term" value="F:phosphoric diester hydrolase activity"/>
    <property type="evidence" value="ECO:0007669"/>
    <property type="project" value="InterPro"/>
</dbReference>
<dbReference type="PROSITE" id="PS51704">
    <property type="entry name" value="GP_PDE"/>
    <property type="match status" value="1"/>
</dbReference>